<accession>A0A078SGU4</accession>
<keyword evidence="1" id="KW-0675">Receptor</keyword>
<comment type="caution">
    <text evidence="1">The sequence shown here is derived from an EMBL/GenBank/DDBJ whole genome shotgun (WGS) entry which is preliminary data.</text>
</comment>
<dbReference type="AlphaFoldDB" id="A0A078SGU4"/>
<reference evidence="1 2" key="1">
    <citation type="submission" date="2014-04" db="EMBL/GenBank/DDBJ databases">
        <authorList>
            <person name="Sears C."/>
            <person name="Carroll K."/>
            <person name="Sack B.R."/>
            <person name="Qadri F."/>
            <person name="Myers L.L."/>
            <person name="Chung G.-T."/>
            <person name="Escheverria P."/>
            <person name="Fraser C.M."/>
            <person name="Sadzewicz L."/>
            <person name="Shefchek K.A."/>
            <person name="Tallon L."/>
            <person name="Das S.P."/>
            <person name="Daugherty S."/>
            <person name="Mongodin E.F."/>
        </authorList>
    </citation>
    <scope>NUCLEOTIDE SEQUENCE [LARGE SCALE GENOMIC DNA]</scope>
    <source>
        <strain evidence="1 2">3978 T3 ii</strain>
    </source>
</reference>
<gene>
    <name evidence="1" type="ORF">M094_3614</name>
</gene>
<dbReference type="Proteomes" id="UP000028013">
    <property type="component" value="Unassembled WGS sequence"/>
</dbReference>
<protein>
    <submittedName>
        <fullName evidence="1">TonB dependent receptor family protein</fullName>
    </submittedName>
</protein>
<evidence type="ECO:0000313" key="1">
    <source>
        <dbReference type="EMBL" id="KDS59476.1"/>
    </source>
</evidence>
<organism evidence="1 2">
    <name type="scientific">Bacteroides uniformis str. 3978 T3 ii</name>
    <dbReference type="NCBI Taxonomy" id="1339349"/>
    <lineage>
        <taxon>Bacteria</taxon>
        <taxon>Pseudomonadati</taxon>
        <taxon>Bacteroidota</taxon>
        <taxon>Bacteroidia</taxon>
        <taxon>Bacteroidales</taxon>
        <taxon>Bacteroidaceae</taxon>
        <taxon>Bacteroides</taxon>
    </lineage>
</organism>
<dbReference type="PATRIC" id="fig|1339349.3.peg.467"/>
<name>A0A078SGU4_BACUN</name>
<sequence length="94" mass="10644">PSHKINQEASTYFIEDGSFFRIRNIELGYNFDKRLLNRIKVQSLRLYTNVQNPKTWSRNGGYTPEVGGSAISFGIDGGGYPMPTVYTIGFNLTF</sequence>
<proteinExistence type="predicted"/>
<dbReference type="EMBL" id="JNHN01000063">
    <property type="protein sequence ID" value="KDS59476.1"/>
    <property type="molecule type" value="Genomic_DNA"/>
</dbReference>
<evidence type="ECO:0000313" key="2">
    <source>
        <dbReference type="Proteomes" id="UP000028013"/>
    </source>
</evidence>
<feature type="non-terminal residue" evidence="1">
    <location>
        <position position="1"/>
    </location>
</feature>